<dbReference type="InterPro" id="IPR029063">
    <property type="entry name" value="SAM-dependent_MTases_sf"/>
</dbReference>
<dbReference type="Gene3D" id="3.40.50.150">
    <property type="entry name" value="Vaccinia Virus protein VP39"/>
    <property type="match status" value="1"/>
</dbReference>
<evidence type="ECO:0000256" key="3">
    <source>
        <dbReference type="ARBA" id="ARBA00022691"/>
    </source>
</evidence>
<dbReference type="RefSeq" id="WP_015313969.1">
    <property type="nucleotide sequence ID" value="NC_019972.1"/>
</dbReference>
<dbReference type="AlphaFoldDB" id="L0KZJ6"/>
<dbReference type="GO" id="GO:0003677">
    <property type="term" value="F:DNA binding"/>
    <property type="evidence" value="ECO:0007669"/>
    <property type="project" value="InterPro"/>
</dbReference>
<dbReference type="GeneID" id="14401670"/>
<dbReference type="PRINTS" id="PR00506">
    <property type="entry name" value="D21N6MTFRASE"/>
</dbReference>
<evidence type="ECO:0000256" key="2">
    <source>
        <dbReference type="ARBA" id="ARBA00022679"/>
    </source>
</evidence>
<evidence type="ECO:0000313" key="5">
    <source>
        <dbReference type="EMBL" id="AGB50837.1"/>
    </source>
</evidence>
<accession>L0KZJ6</accession>
<keyword evidence="3" id="KW-0949">S-adenosyl-L-methionine</keyword>
<gene>
    <name evidence="5" type="ordered locus">Metho_2708</name>
</gene>
<dbReference type="Proteomes" id="UP000010866">
    <property type="component" value="Plasmid pMETHO01"/>
</dbReference>
<protein>
    <submittedName>
        <fullName evidence="5">DNA modification methylase</fullName>
    </submittedName>
</protein>
<evidence type="ECO:0000313" key="6">
    <source>
        <dbReference type="Proteomes" id="UP000010866"/>
    </source>
</evidence>
<dbReference type="InterPro" id="IPR002941">
    <property type="entry name" value="DNA_methylase_N4/N6"/>
</dbReference>
<sequence length="304" mass="34849">MQTVLTRLQDFLKDEKHTLEEIYEAHPDLKKHTIRARLNENVGKCFKRISRGLYIAVNGETQALIIAGDNLSGIKEINDNVIDFVIIDSNYPSLDGHLSVGTTRKKSGKWQFDTEEMSKEMLSEIHRVLKPSGHFYSFLPADSISEYANTLDYNNRFIDMCQEVGFTFRKRLIWNKGRTMGYPYASAYEQIAFFINGKKCISYDNTVTNVLSHPKIHNQHPLREVNETAKPVELLKDLIKVCSKKGDIGMDLYGGSLSFAEACLEMRRHSITFEKDQEMIKKAIEYRKFNVINLGTNKSISTCT</sequence>
<geneLocation type="plasmid" evidence="5 6">
    <name>pMETHO01</name>
</geneLocation>
<dbReference type="EMBL" id="CP003363">
    <property type="protein sequence ID" value="AGB50837.1"/>
    <property type="molecule type" value="Genomic_DNA"/>
</dbReference>
<evidence type="ECO:0000256" key="1">
    <source>
        <dbReference type="ARBA" id="ARBA00022603"/>
    </source>
</evidence>
<dbReference type="InterPro" id="IPR002295">
    <property type="entry name" value="N4/N6-MTase_EcoPI_Mod-like"/>
</dbReference>
<dbReference type="OrthoDB" id="56674at2157"/>
<evidence type="ECO:0000259" key="4">
    <source>
        <dbReference type="Pfam" id="PF01555"/>
    </source>
</evidence>
<reference evidence="6" key="1">
    <citation type="submission" date="2012-02" db="EMBL/GenBank/DDBJ databases">
        <title>Complete sequence of plasmid of Methanomethylovorans hollandica DSM 15978.</title>
        <authorList>
            <person name="Lucas S."/>
            <person name="Copeland A."/>
            <person name="Lapidus A."/>
            <person name="Glavina del Rio T."/>
            <person name="Dalin E."/>
            <person name="Tice H."/>
            <person name="Bruce D."/>
            <person name="Goodwin L."/>
            <person name="Pitluck S."/>
            <person name="Peters L."/>
            <person name="Mikhailova N."/>
            <person name="Held B."/>
            <person name="Kyrpides N."/>
            <person name="Mavromatis K."/>
            <person name="Ivanova N."/>
            <person name="Brettin T."/>
            <person name="Detter J.C."/>
            <person name="Han C."/>
            <person name="Larimer F."/>
            <person name="Land M."/>
            <person name="Hauser L."/>
            <person name="Markowitz V."/>
            <person name="Cheng J.-F."/>
            <person name="Hugenholtz P."/>
            <person name="Woyke T."/>
            <person name="Wu D."/>
            <person name="Spring S."/>
            <person name="Schroeder M."/>
            <person name="Brambilla E."/>
            <person name="Klenk H.-P."/>
            <person name="Eisen J.A."/>
        </authorList>
    </citation>
    <scope>NUCLEOTIDE SEQUENCE [LARGE SCALE GENOMIC DNA]</scope>
    <source>
        <strain evidence="6">DSM 15978 / NBRC 107637 / DMS1</strain>
        <plasmid evidence="6">Plasmid pMETHO01</plasmid>
    </source>
</reference>
<dbReference type="KEGG" id="mhz:Metho_2708"/>
<dbReference type="HOGENOM" id="CLU_914016_0_0_2"/>
<dbReference type="GO" id="GO:0032259">
    <property type="term" value="P:methylation"/>
    <property type="evidence" value="ECO:0007669"/>
    <property type="project" value="UniProtKB-KW"/>
</dbReference>
<dbReference type="GO" id="GO:0008170">
    <property type="term" value="F:N-methyltransferase activity"/>
    <property type="evidence" value="ECO:0007669"/>
    <property type="project" value="InterPro"/>
</dbReference>
<dbReference type="SUPFAM" id="SSF53335">
    <property type="entry name" value="S-adenosyl-L-methionine-dependent methyltransferases"/>
    <property type="match status" value="1"/>
</dbReference>
<keyword evidence="1 5" id="KW-0489">Methyltransferase</keyword>
<keyword evidence="2" id="KW-0808">Transferase</keyword>
<organism evidence="5 6">
    <name type="scientific">Methanomethylovorans hollandica (strain DSM 15978 / NBRC 107637 / DMS1)</name>
    <dbReference type="NCBI Taxonomy" id="867904"/>
    <lineage>
        <taxon>Archaea</taxon>
        <taxon>Methanobacteriati</taxon>
        <taxon>Methanobacteriota</taxon>
        <taxon>Stenosarchaea group</taxon>
        <taxon>Methanomicrobia</taxon>
        <taxon>Methanosarcinales</taxon>
        <taxon>Methanosarcinaceae</taxon>
        <taxon>Methanomethylovorans</taxon>
    </lineage>
</organism>
<name>L0KZJ6_METHD</name>
<feature type="domain" description="DNA methylase N-4/N-6" evidence="4">
    <location>
        <begin position="114"/>
        <end position="284"/>
    </location>
</feature>
<keyword evidence="6" id="KW-1185">Reference proteome</keyword>
<keyword evidence="5" id="KW-0614">Plasmid</keyword>
<dbReference type="Pfam" id="PF01555">
    <property type="entry name" value="N6_N4_Mtase"/>
    <property type="match status" value="1"/>
</dbReference>
<proteinExistence type="predicted"/>